<evidence type="ECO:0000256" key="1">
    <source>
        <dbReference type="SAM" id="MobiDB-lite"/>
    </source>
</evidence>
<feature type="domain" description="BHLH" evidence="2">
    <location>
        <begin position="140"/>
        <end position="205"/>
    </location>
</feature>
<feature type="region of interest" description="Disordered" evidence="1">
    <location>
        <begin position="361"/>
        <end position="401"/>
    </location>
</feature>
<feature type="region of interest" description="Disordered" evidence="1">
    <location>
        <begin position="22"/>
        <end position="44"/>
    </location>
</feature>
<feature type="compositionally biased region" description="Polar residues" evidence="1">
    <location>
        <begin position="104"/>
        <end position="117"/>
    </location>
</feature>
<accession>A0A448YLN7</accession>
<dbReference type="GO" id="GO:0046983">
    <property type="term" value="F:protein dimerization activity"/>
    <property type="evidence" value="ECO:0007669"/>
    <property type="project" value="InterPro"/>
</dbReference>
<gene>
    <name evidence="3" type="ORF">BRENAR_LOCUS2591</name>
</gene>
<feature type="region of interest" description="Disordered" evidence="1">
    <location>
        <begin position="287"/>
        <end position="312"/>
    </location>
</feature>
<dbReference type="EMBL" id="CAACVR010000013">
    <property type="protein sequence ID" value="VEU21859.1"/>
    <property type="molecule type" value="Genomic_DNA"/>
</dbReference>
<dbReference type="AlphaFoldDB" id="A0A448YLN7"/>
<proteinExistence type="predicted"/>
<dbReference type="PANTHER" id="PTHR46266">
    <property type="entry name" value="TRANSCRIPTION FACTOR TT8"/>
    <property type="match status" value="1"/>
</dbReference>
<feature type="compositionally biased region" description="Polar residues" evidence="1">
    <location>
        <begin position="22"/>
        <end position="32"/>
    </location>
</feature>
<dbReference type="PROSITE" id="PS50888">
    <property type="entry name" value="BHLH"/>
    <property type="match status" value="1"/>
</dbReference>
<name>A0A448YLN7_BRENA</name>
<dbReference type="InterPro" id="IPR011598">
    <property type="entry name" value="bHLH_dom"/>
</dbReference>
<feature type="compositionally biased region" description="Acidic residues" evidence="1">
    <location>
        <begin position="290"/>
        <end position="302"/>
    </location>
</feature>
<feature type="region of interest" description="Disordered" evidence="1">
    <location>
        <begin position="95"/>
        <end position="139"/>
    </location>
</feature>
<sequence length="505" mass="56065">MSTILPPPPIFKPTFIQMQRSASTVGSRSPALSPTDLPRRNGAAVATAAASASASASGSPSITTLNSNYLTSSFVPNEEYNNRLIRHSPSISPMTYYTDPPASDISSPLLTGQTSPTAPRKRRRSSQISTKEDIERKRRELKTQHSIIEKKRRIKMNREFEALKFLVPACRVNILNGLNENNFENSNMMHKLTILQSTVEYIKYLHLVIRLLKLQMVTPATTRPLFKKWFKRNGNLKFVDFDLDLQNYRNIDDEFNFEKLFLEIWKNDGEVPSKNLDPISKEIASLFGSNDEEEDEEDDEASDIASEIPKREVSSKASMASIAHNLPTAPVVHNRGLSEYSFAATPNRSYSSLSGLQRLDSASSSYNNSSSTTVTTFTRQSSFARGTRSDRETPPSEVDSASFKLPLPAIIDCPTFTSSKDTSTSSSPIVDRPLPNTNLASPMFSGFTKKLVPSSSLIRNMSEKITVKMEKSSSVPSPSDVDVASQLLISMKARERKSSIQSLLN</sequence>
<protein>
    <submittedName>
        <fullName evidence="3">DEKNAAC102840</fullName>
    </submittedName>
</protein>
<dbReference type="Gene3D" id="4.10.280.10">
    <property type="entry name" value="Helix-loop-helix DNA-binding domain"/>
    <property type="match status" value="1"/>
</dbReference>
<keyword evidence="4" id="KW-1185">Reference proteome</keyword>
<dbReference type="PANTHER" id="PTHR46266:SF4">
    <property type="entry name" value="TRANSCRIPTION FACTOR TT8"/>
    <property type="match status" value="1"/>
</dbReference>
<dbReference type="Proteomes" id="UP000290900">
    <property type="component" value="Unassembled WGS sequence"/>
</dbReference>
<feature type="compositionally biased region" description="Basic and acidic residues" evidence="1">
    <location>
        <begin position="130"/>
        <end position="139"/>
    </location>
</feature>
<organism evidence="3 4">
    <name type="scientific">Brettanomyces naardenensis</name>
    <name type="common">Yeast</name>
    <dbReference type="NCBI Taxonomy" id="13370"/>
    <lineage>
        <taxon>Eukaryota</taxon>
        <taxon>Fungi</taxon>
        <taxon>Dikarya</taxon>
        <taxon>Ascomycota</taxon>
        <taxon>Saccharomycotina</taxon>
        <taxon>Pichiomycetes</taxon>
        <taxon>Pichiales</taxon>
        <taxon>Pichiaceae</taxon>
        <taxon>Brettanomyces</taxon>
    </lineage>
</organism>
<dbReference type="OrthoDB" id="690068at2759"/>
<reference evidence="3 4" key="1">
    <citation type="submission" date="2018-12" db="EMBL/GenBank/DDBJ databases">
        <authorList>
            <person name="Tiukova I."/>
            <person name="Dainat J."/>
        </authorList>
    </citation>
    <scope>NUCLEOTIDE SEQUENCE [LARGE SCALE GENOMIC DNA]</scope>
</reference>
<evidence type="ECO:0000313" key="3">
    <source>
        <dbReference type="EMBL" id="VEU21859.1"/>
    </source>
</evidence>
<dbReference type="SUPFAM" id="SSF47459">
    <property type="entry name" value="HLH, helix-loop-helix DNA-binding domain"/>
    <property type="match status" value="1"/>
</dbReference>
<dbReference type="Pfam" id="PF00010">
    <property type="entry name" value="HLH"/>
    <property type="match status" value="1"/>
</dbReference>
<evidence type="ECO:0000259" key="2">
    <source>
        <dbReference type="PROSITE" id="PS50888"/>
    </source>
</evidence>
<evidence type="ECO:0000313" key="4">
    <source>
        <dbReference type="Proteomes" id="UP000290900"/>
    </source>
</evidence>
<dbReference type="SMART" id="SM00353">
    <property type="entry name" value="HLH"/>
    <property type="match status" value="1"/>
</dbReference>
<dbReference type="InParanoid" id="A0A448YLN7"/>
<feature type="compositionally biased region" description="Low complexity" evidence="1">
    <location>
        <begin position="361"/>
        <end position="382"/>
    </location>
</feature>
<dbReference type="STRING" id="13370.A0A448YLN7"/>
<dbReference type="InterPro" id="IPR036638">
    <property type="entry name" value="HLH_DNA-bd_sf"/>
</dbReference>